<accession>A0ABW0I2T6</accession>
<dbReference type="Proteomes" id="UP001596113">
    <property type="component" value="Unassembled WGS sequence"/>
</dbReference>
<reference evidence="9" key="1">
    <citation type="journal article" date="2019" name="Int. J. Syst. Evol. Microbiol.">
        <title>The Global Catalogue of Microorganisms (GCM) 10K type strain sequencing project: providing services to taxonomists for standard genome sequencing and annotation.</title>
        <authorList>
            <consortium name="The Broad Institute Genomics Platform"/>
            <consortium name="The Broad Institute Genome Sequencing Center for Infectious Disease"/>
            <person name="Wu L."/>
            <person name="Ma J."/>
        </authorList>
    </citation>
    <scope>NUCLEOTIDE SEQUENCE [LARGE SCALE GENOMIC DNA]</scope>
    <source>
        <strain evidence="9">CGMCC 1.18575</strain>
    </source>
</reference>
<name>A0ABW0I2T6_9BACL</name>
<feature type="transmembrane region" description="Helical" evidence="6">
    <location>
        <begin position="6"/>
        <end position="28"/>
    </location>
</feature>
<keyword evidence="4 6" id="KW-1133">Transmembrane helix</keyword>
<evidence type="ECO:0000313" key="8">
    <source>
        <dbReference type="EMBL" id="MFC5406895.1"/>
    </source>
</evidence>
<evidence type="ECO:0000256" key="1">
    <source>
        <dbReference type="ARBA" id="ARBA00004651"/>
    </source>
</evidence>
<dbReference type="InterPro" id="IPR027379">
    <property type="entry name" value="CLS_N"/>
</dbReference>
<organism evidence="8 9">
    <name type="scientific">Cohnella soli</name>
    <dbReference type="NCBI Taxonomy" id="425005"/>
    <lineage>
        <taxon>Bacteria</taxon>
        <taxon>Bacillati</taxon>
        <taxon>Bacillota</taxon>
        <taxon>Bacilli</taxon>
        <taxon>Bacillales</taxon>
        <taxon>Paenibacillaceae</taxon>
        <taxon>Cohnella</taxon>
    </lineage>
</organism>
<keyword evidence="9" id="KW-1185">Reference proteome</keyword>
<keyword evidence="3 6" id="KW-0812">Transmembrane</keyword>
<evidence type="ECO:0000256" key="6">
    <source>
        <dbReference type="SAM" id="Phobius"/>
    </source>
</evidence>
<gene>
    <name evidence="8" type="ORF">ACFPOF_29575</name>
</gene>
<dbReference type="Pfam" id="PF13396">
    <property type="entry name" value="PLDc_N"/>
    <property type="match status" value="1"/>
</dbReference>
<dbReference type="RefSeq" id="WP_378139082.1">
    <property type="nucleotide sequence ID" value="NZ_JBHSMI010000067.1"/>
</dbReference>
<protein>
    <submittedName>
        <fullName evidence="8">PLDc N-terminal domain-containing protein</fullName>
    </submittedName>
</protein>
<evidence type="ECO:0000256" key="5">
    <source>
        <dbReference type="ARBA" id="ARBA00023136"/>
    </source>
</evidence>
<comment type="subcellular location">
    <subcellularLocation>
        <location evidence="1">Cell membrane</location>
        <topology evidence="1">Multi-pass membrane protein</topology>
    </subcellularLocation>
</comment>
<dbReference type="EMBL" id="JBHSMI010000067">
    <property type="protein sequence ID" value="MFC5406895.1"/>
    <property type="molecule type" value="Genomic_DNA"/>
</dbReference>
<feature type="domain" description="Cardiolipin synthase N-terminal" evidence="7">
    <location>
        <begin position="20"/>
        <end position="61"/>
    </location>
</feature>
<evidence type="ECO:0000256" key="3">
    <source>
        <dbReference type="ARBA" id="ARBA00022692"/>
    </source>
</evidence>
<evidence type="ECO:0000313" key="9">
    <source>
        <dbReference type="Proteomes" id="UP001596113"/>
    </source>
</evidence>
<proteinExistence type="predicted"/>
<keyword evidence="5 6" id="KW-0472">Membrane</keyword>
<comment type="caution">
    <text evidence="8">The sequence shown here is derived from an EMBL/GenBank/DDBJ whole genome shotgun (WGS) entry which is preliminary data.</text>
</comment>
<sequence>MIDSKLLMLLLPIAVIQIVLMATALTVLYRAKSVRWNKWVWVFIIVCLNIVGPILFFSLGRKEN</sequence>
<keyword evidence="2" id="KW-1003">Cell membrane</keyword>
<evidence type="ECO:0000256" key="2">
    <source>
        <dbReference type="ARBA" id="ARBA00022475"/>
    </source>
</evidence>
<feature type="transmembrane region" description="Helical" evidence="6">
    <location>
        <begin position="40"/>
        <end position="59"/>
    </location>
</feature>
<evidence type="ECO:0000259" key="7">
    <source>
        <dbReference type="Pfam" id="PF13396"/>
    </source>
</evidence>
<evidence type="ECO:0000256" key="4">
    <source>
        <dbReference type="ARBA" id="ARBA00022989"/>
    </source>
</evidence>